<dbReference type="AlphaFoldDB" id="A0A9D1CTH9"/>
<gene>
    <name evidence="3" type="primary">rsmD</name>
    <name evidence="3" type="ORF">IAB77_04030</name>
</gene>
<dbReference type="Gene3D" id="3.40.50.150">
    <property type="entry name" value="Vaccinia Virus protein VP39"/>
    <property type="match status" value="1"/>
</dbReference>
<dbReference type="CDD" id="cd02440">
    <property type="entry name" value="AdoMet_MTases"/>
    <property type="match status" value="1"/>
</dbReference>
<dbReference type="InterPro" id="IPR004398">
    <property type="entry name" value="RNA_MeTrfase_RsmD"/>
</dbReference>
<protein>
    <submittedName>
        <fullName evidence="3">16S rRNA (Guanine(966)-N(2))-methyltransferase RsmD</fullName>
        <ecNumber evidence="3">2.1.1.171</ecNumber>
    </submittedName>
</protein>
<accession>A0A9D1CTH9</accession>
<dbReference type="NCBIfam" id="TIGR00095">
    <property type="entry name" value="16S rRNA (guanine(966)-N(2))-methyltransferase RsmD"/>
    <property type="match status" value="1"/>
</dbReference>
<evidence type="ECO:0000256" key="2">
    <source>
        <dbReference type="ARBA" id="ARBA00022679"/>
    </source>
</evidence>
<keyword evidence="1 3" id="KW-0489">Methyltransferase</keyword>
<dbReference type="PIRSF" id="PIRSF004553">
    <property type="entry name" value="CHP00095"/>
    <property type="match status" value="1"/>
</dbReference>
<reference evidence="3" key="1">
    <citation type="submission" date="2020-10" db="EMBL/GenBank/DDBJ databases">
        <authorList>
            <person name="Gilroy R."/>
        </authorList>
    </citation>
    <scope>NUCLEOTIDE SEQUENCE</scope>
    <source>
        <strain evidence="3">ChiBcolR7-354</strain>
    </source>
</reference>
<dbReference type="PANTHER" id="PTHR43542:SF1">
    <property type="entry name" value="METHYLTRANSFERASE"/>
    <property type="match status" value="1"/>
</dbReference>
<comment type="caution">
    <text evidence="3">The sequence shown here is derived from an EMBL/GenBank/DDBJ whole genome shotgun (WGS) entry which is preliminary data.</text>
</comment>
<evidence type="ECO:0000256" key="1">
    <source>
        <dbReference type="ARBA" id="ARBA00022603"/>
    </source>
</evidence>
<reference evidence="3" key="2">
    <citation type="journal article" date="2021" name="PeerJ">
        <title>Extensive microbial diversity within the chicken gut microbiome revealed by metagenomics and culture.</title>
        <authorList>
            <person name="Gilroy R."/>
            <person name="Ravi A."/>
            <person name="Getino M."/>
            <person name="Pursley I."/>
            <person name="Horton D.L."/>
            <person name="Alikhan N.F."/>
            <person name="Baker D."/>
            <person name="Gharbi K."/>
            <person name="Hall N."/>
            <person name="Watson M."/>
            <person name="Adriaenssens E.M."/>
            <person name="Foster-Nyarko E."/>
            <person name="Jarju S."/>
            <person name="Secka A."/>
            <person name="Antonio M."/>
            <person name="Oren A."/>
            <person name="Chaudhuri R.R."/>
            <person name="La Ragione R."/>
            <person name="Hildebrand F."/>
            <person name="Pallen M.J."/>
        </authorList>
    </citation>
    <scope>NUCLEOTIDE SEQUENCE</scope>
    <source>
        <strain evidence="3">ChiBcolR7-354</strain>
    </source>
</reference>
<dbReference type="GO" id="GO:0003676">
    <property type="term" value="F:nucleic acid binding"/>
    <property type="evidence" value="ECO:0007669"/>
    <property type="project" value="InterPro"/>
</dbReference>
<dbReference type="Pfam" id="PF03602">
    <property type="entry name" value="Cons_hypoth95"/>
    <property type="match status" value="1"/>
</dbReference>
<keyword evidence="2 3" id="KW-0808">Transferase</keyword>
<evidence type="ECO:0000313" key="4">
    <source>
        <dbReference type="Proteomes" id="UP000824262"/>
    </source>
</evidence>
<dbReference type="InterPro" id="IPR002052">
    <property type="entry name" value="DNA_methylase_N6_adenine_CS"/>
</dbReference>
<dbReference type="PROSITE" id="PS00092">
    <property type="entry name" value="N6_MTASE"/>
    <property type="match status" value="1"/>
</dbReference>
<dbReference type="GO" id="GO:0052913">
    <property type="term" value="F:16S rRNA (guanine(966)-N(2))-methyltransferase activity"/>
    <property type="evidence" value="ECO:0007669"/>
    <property type="project" value="UniProtKB-EC"/>
</dbReference>
<dbReference type="InterPro" id="IPR029063">
    <property type="entry name" value="SAM-dependent_MTases_sf"/>
</dbReference>
<dbReference type="SUPFAM" id="SSF53335">
    <property type="entry name" value="S-adenosyl-L-methionine-dependent methyltransferases"/>
    <property type="match status" value="1"/>
</dbReference>
<dbReference type="EMBL" id="DVGA01000041">
    <property type="protein sequence ID" value="HIQ78410.1"/>
    <property type="molecule type" value="Genomic_DNA"/>
</dbReference>
<dbReference type="Proteomes" id="UP000824262">
    <property type="component" value="Unassembled WGS sequence"/>
</dbReference>
<evidence type="ECO:0000313" key="3">
    <source>
        <dbReference type="EMBL" id="HIQ78410.1"/>
    </source>
</evidence>
<organism evidence="3 4">
    <name type="scientific">Candidatus Scatomorpha intestinavium</name>
    <dbReference type="NCBI Taxonomy" id="2840922"/>
    <lineage>
        <taxon>Bacteria</taxon>
        <taxon>Bacillati</taxon>
        <taxon>Bacillota</taxon>
        <taxon>Clostridia</taxon>
        <taxon>Eubacteriales</taxon>
        <taxon>Candidatus Scatomorpha</taxon>
    </lineage>
</organism>
<dbReference type="EC" id="2.1.1.171" evidence="3"/>
<sequence>MRVITGKARGRKLREPKGMDIRPTTDMVKEAVFNILQFELEDARVLDLFAGTGQLGIEALSRGAAEAVFVDGSSAAIRIVKENLELCGFKAKVLQGDAIGYLPALGKFDIVFLDPPYDSDLLEKALKVIENVDLLSGGGIIVCESRSQAVLPAPGENYSVELERRYGKVKITVIRRKLDT</sequence>
<name>A0A9D1CTH9_9FIRM</name>
<proteinExistence type="predicted"/>
<dbReference type="PANTHER" id="PTHR43542">
    <property type="entry name" value="METHYLTRANSFERASE"/>
    <property type="match status" value="1"/>
</dbReference>